<reference evidence="1 2" key="1">
    <citation type="journal article" date="2001" name="Nature">
        <title>The highly reduced genome of an enslaved algal nucleus.</title>
        <authorList>
            <person name="Douglas S."/>
            <person name="Zauner S."/>
            <person name="Fraunholz M."/>
            <person name="Beaton M."/>
            <person name="Penny S."/>
            <person name="Deng L."/>
            <person name="Wu X."/>
            <person name="Reith M."/>
            <person name="Cavalier-Smith T."/>
            <person name="Maier U."/>
        </authorList>
    </citation>
    <scope>NUCLEOTIDE SEQUENCE [LARGE SCALE GENOMIC DNA]</scope>
</reference>
<dbReference type="AlphaFoldDB" id="Q9SEA6"/>
<name>Q9SEA6_GUITH</name>
<accession>Q9SEA6</accession>
<geneLocation type="nucleomorph" evidence="1"/>
<proteinExistence type="predicted"/>
<dbReference type="RefSeq" id="XP_001713500.1">
    <property type="nucleotide sequence ID" value="XM_001713448.1"/>
</dbReference>
<evidence type="ECO:0000313" key="2">
    <source>
        <dbReference type="Proteomes" id="UP000242167"/>
    </source>
</evidence>
<gene>
    <name evidence="1" type="primary">orf119</name>
</gene>
<dbReference type="EMBL" id="AF165818">
    <property type="protein sequence ID" value="AAF24210.1"/>
    <property type="molecule type" value="Genomic_DNA"/>
</dbReference>
<dbReference type="GeneID" id="857283"/>
<keyword evidence="1" id="KW-0542">Nucleomorph</keyword>
<dbReference type="PIR" id="H90082">
    <property type="entry name" value="H90082"/>
</dbReference>
<protein>
    <submittedName>
        <fullName evidence="1">Uncharacterized protein</fullName>
    </submittedName>
</protein>
<evidence type="ECO:0000313" key="1">
    <source>
        <dbReference type="EMBL" id="AAF24210.1"/>
    </source>
</evidence>
<dbReference type="Proteomes" id="UP000242167">
    <property type="component" value="Nucleomorph 1"/>
</dbReference>
<sequence>MKSYWVLHYTFINRKKNLFIKYLSERHKRQVFIILCESFKNETKIFDNTKKSLGFHKEILILITLKSGINILKINSKYFLLSIFENEISSNIHNLSYNYNRKTEKKKNSFIFSLEKYIL</sequence>
<organism evidence="1 2">
    <name type="scientific">Guillardia theta</name>
    <name type="common">Cryptophyte</name>
    <name type="synonym">Cryptomonas phi</name>
    <dbReference type="NCBI Taxonomy" id="55529"/>
    <lineage>
        <taxon>Eukaryota</taxon>
        <taxon>Cryptophyceae</taxon>
        <taxon>Pyrenomonadales</taxon>
        <taxon>Geminigeraceae</taxon>
        <taxon>Guillardia</taxon>
    </lineage>
</organism>